<gene>
    <name evidence="1" type="ORF">MKQ68_01970</name>
</gene>
<accession>A0ABY6J2H3</accession>
<reference evidence="1" key="1">
    <citation type="submission" date="2022-10" db="EMBL/GenBank/DDBJ databases">
        <title>Chitinophaga sp. nov., isolated from soil.</title>
        <authorList>
            <person name="Jeon C.O."/>
        </authorList>
    </citation>
    <scope>NUCLEOTIDE SEQUENCE</scope>
    <source>
        <strain evidence="1">R8</strain>
    </source>
</reference>
<evidence type="ECO:0000313" key="2">
    <source>
        <dbReference type="Proteomes" id="UP001162741"/>
    </source>
</evidence>
<organism evidence="1 2">
    <name type="scientific">Chitinophaga horti</name>
    <dbReference type="NCBI Taxonomy" id="2920382"/>
    <lineage>
        <taxon>Bacteria</taxon>
        <taxon>Pseudomonadati</taxon>
        <taxon>Bacteroidota</taxon>
        <taxon>Chitinophagia</taxon>
        <taxon>Chitinophagales</taxon>
        <taxon>Chitinophagaceae</taxon>
        <taxon>Chitinophaga</taxon>
    </lineage>
</organism>
<dbReference type="EMBL" id="CP107006">
    <property type="protein sequence ID" value="UYQ93861.1"/>
    <property type="molecule type" value="Genomic_DNA"/>
</dbReference>
<keyword evidence="2" id="KW-1185">Reference proteome</keyword>
<dbReference type="RefSeq" id="WP_264281853.1">
    <property type="nucleotide sequence ID" value="NZ_CP107006.1"/>
</dbReference>
<dbReference type="Proteomes" id="UP001162741">
    <property type="component" value="Chromosome"/>
</dbReference>
<sequence>MRKMKINVISFTYGFLYETRAAQIGLKIFACTFQVIVCQVEKLPFGNYVLNIIRIDVNACIDRLLANLFDDGTFAGAIGAAEHTHTFYNVIGGH</sequence>
<protein>
    <submittedName>
        <fullName evidence="1">Uncharacterized protein</fullName>
    </submittedName>
</protein>
<proteinExistence type="predicted"/>
<name>A0ABY6J2H3_9BACT</name>
<evidence type="ECO:0000313" key="1">
    <source>
        <dbReference type="EMBL" id="UYQ93861.1"/>
    </source>
</evidence>